<keyword evidence="4" id="KW-0378">Hydrolase</keyword>
<organism evidence="8 9">
    <name type="scientific">Cucumis melo var. makuwa</name>
    <name type="common">Oriental melon</name>
    <dbReference type="NCBI Taxonomy" id="1194695"/>
    <lineage>
        <taxon>Eukaryota</taxon>
        <taxon>Viridiplantae</taxon>
        <taxon>Streptophyta</taxon>
        <taxon>Embryophyta</taxon>
        <taxon>Tracheophyta</taxon>
        <taxon>Spermatophyta</taxon>
        <taxon>Magnoliopsida</taxon>
        <taxon>eudicotyledons</taxon>
        <taxon>Gunneridae</taxon>
        <taxon>Pentapetalae</taxon>
        <taxon>rosids</taxon>
        <taxon>fabids</taxon>
        <taxon>Cucurbitales</taxon>
        <taxon>Cucurbitaceae</taxon>
        <taxon>Benincaseae</taxon>
        <taxon>Cucumis</taxon>
    </lineage>
</organism>
<reference evidence="8 9" key="1">
    <citation type="submission" date="2019-08" db="EMBL/GenBank/DDBJ databases">
        <title>Draft genome sequences of two oriental melons (Cucumis melo L. var makuwa).</title>
        <authorList>
            <person name="Kwon S.-Y."/>
        </authorList>
    </citation>
    <scope>NUCLEOTIDE SEQUENCE [LARGE SCALE GENOMIC DNA]</scope>
    <source>
        <strain evidence="9">cv. Chang Bougi</strain>
        <tissue evidence="8">Leaf</tissue>
    </source>
</reference>
<name>A0A5D3DZ50_CUCMM</name>
<dbReference type="FunFam" id="3.30.70.270:FF:000020">
    <property type="entry name" value="Transposon Tf2-6 polyprotein-like Protein"/>
    <property type="match status" value="1"/>
</dbReference>
<dbReference type="Gene3D" id="2.40.70.10">
    <property type="entry name" value="Acid Proteases"/>
    <property type="match status" value="1"/>
</dbReference>
<dbReference type="Pfam" id="PF17921">
    <property type="entry name" value="Integrase_H2C2"/>
    <property type="match status" value="1"/>
</dbReference>
<feature type="region of interest" description="Disordered" evidence="6">
    <location>
        <begin position="115"/>
        <end position="199"/>
    </location>
</feature>
<dbReference type="FunFam" id="3.30.70.270:FF:000003">
    <property type="entry name" value="Transposon Ty3-G Gag-Pol polyprotein"/>
    <property type="match status" value="1"/>
</dbReference>
<dbReference type="SUPFAM" id="SSF56672">
    <property type="entry name" value="DNA/RNA polymerases"/>
    <property type="match status" value="1"/>
</dbReference>
<evidence type="ECO:0000256" key="2">
    <source>
        <dbReference type="ARBA" id="ARBA00022695"/>
    </source>
</evidence>
<evidence type="ECO:0000256" key="6">
    <source>
        <dbReference type="SAM" id="MobiDB-lite"/>
    </source>
</evidence>
<keyword evidence="4" id="KW-0255">Endonuclease</keyword>
<dbReference type="InterPro" id="IPR036397">
    <property type="entry name" value="RNaseH_sf"/>
</dbReference>
<dbReference type="PANTHER" id="PTHR37984">
    <property type="entry name" value="PROTEIN CBG26694"/>
    <property type="match status" value="1"/>
</dbReference>
<keyword evidence="5" id="KW-0511">Multifunctional enzyme</keyword>
<dbReference type="PANTHER" id="PTHR37984:SF5">
    <property type="entry name" value="PROTEIN NYNRIN-LIKE"/>
    <property type="match status" value="1"/>
</dbReference>
<evidence type="ECO:0000256" key="4">
    <source>
        <dbReference type="ARBA" id="ARBA00022759"/>
    </source>
</evidence>
<dbReference type="Gene3D" id="1.10.340.70">
    <property type="match status" value="1"/>
</dbReference>
<dbReference type="GO" id="GO:0015074">
    <property type="term" value="P:DNA integration"/>
    <property type="evidence" value="ECO:0007669"/>
    <property type="project" value="InterPro"/>
</dbReference>
<evidence type="ECO:0000256" key="3">
    <source>
        <dbReference type="ARBA" id="ARBA00022722"/>
    </source>
</evidence>
<dbReference type="InterPro" id="IPR043128">
    <property type="entry name" value="Rev_trsase/Diguanyl_cyclase"/>
</dbReference>
<evidence type="ECO:0000256" key="1">
    <source>
        <dbReference type="ARBA" id="ARBA00022679"/>
    </source>
</evidence>
<feature type="domain" description="Integrase catalytic" evidence="7">
    <location>
        <begin position="808"/>
        <end position="917"/>
    </location>
</feature>
<dbReference type="Gene3D" id="3.10.10.10">
    <property type="entry name" value="HIV Type 1 Reverse Transcriptase, subunit A, domain 1"/>
    <property type="match status" value="2"/>
</dbReference>
<dbReference type="CDD" id="cd01647">
    <property type="entry name" value="RT_LTR"/>
    <property type="match status" value="1"/>
</dbReference>
<protein>
    <submittedName>
        <fullName evidence="8">DNA/RNA polymerases superfamily protein</fullName>
    </submittedName>
</protein>
<dbReference type="InterPro" id="IPR041577">
    <property type="entry name" value="RT_RNaseH_2"/>
</dbReference>
<dbReference type="Gene3D" id="3.30.420.10">
    <property type="entry name" value="Ribonuclease H-like superfamily/Ribonuclease H"/>
    <property type="match status" value="1"/>
</dbReference>
<evidence type="ECO:0000256" key="5">
    <source>
        <dbReference type="ARBA" id="ARBA00023268"/>
    </source>
</evidence>
<dbReference type="Pfam" id="PF17919">
    <property type="entry name" value="RT_RNaseH_2"/>
    <property type="match status" value="1"/>
</dbReference>
<comment type="caution">
    <text evidence="8">The sequence shown here is derived from an EMBL/GenBank/DDBJ whole genome shotgun (WGS) entry which is preliminary data.</text>
</comment>
<dbReference type="InterPro" id="IPR043502">
    <property type="entry name" value="DNA/RNA_pol_sf"/>
</dbReference>
<dbReference type="FunFam" id="3.10.10.10:FF:000002">
    <property type="entry name" value="Retrovirus-related Pol polyprotein from transposon 17.6-like protein"/>
    <property type="match status" value="1"/>
</dbReference>
<proteinExistence type="predicted"/>
<accession>A0A5D3DZ50</accession>
<dbReference type="Pfam" id="PF00078">
    <property type="entry name" value="RVT_1"/>
    <property type="match status" value="1"/>
</dbReference>
<sequence>MNCPEERKVRLATFLLQKEAEGWWKSILARRSDARALDWQTFRGIFEDKYYPSTYCEAKRDEFLGCRRFERGLRFEIRTPVTTIAKWTNFSQLVETALRVEQSITEEKSAVELSRGTSTASGFRGREQRRFTPGINISSRQDFKNRSGGQASRNVSYGNVFHRQSQRIPSQPIRSTVRSQPEGTSGARQKGVVGRPRQQGKVYAMTQQEAKDAPDVITGTIHICYVPANVLFDPVEGISLLVDLLPLELQRLDVILGMDFLFAHYASMDCHRKEVVLKKLGFVEVVFRGMRKVVSRSLISVLKVEKLLRKGCTTFLAYIVVVQREKLKPEDVYVVKEFLDVFPDDLLGLPPDREIEFTIELLPGTTPISQAPYRMAPSELKELKMQLQELVDKGYIRPSVSPWGATVLFVKKKDGTLRLCIDYRQLNKLKVRESDIAKTTFRTRYGHYEFRVMPFCLTNAPTVFMDLMNRIFHQYLDQFVIVFIDDILVYSVDRESHEEHLRIVLQTLRDKQLYAKFSKCEFWLEQVVFLGHVVSAKGVSVDPQKVEAVVNWERPTSATEVCSFLGLAGYYRRFIEDFSRLALPLTALTRKNAKFEWSDKYEQSFQELKKRLVTTPILALPVTGKDYVIYCDASRLGLGCVLMQDENKELNLRQRRWLELIKDYDCTIKYHPGKANVVADALSRKSRLPKSALCGTIRVALLNELRGSKEVVTIEDSGSLLAQFQVRSSLVTEIGRLCVSNISELKNAILEEADSSAYAMHPGSTKMYQTLKKTYWWSGMKQELVEYVDRCLICQQVKPVRQRPGGFLNPVPVPEWKWEHITMDFLFGLPCTSSGHDGIWVIVDRLTKTARFIPIKATSTLDQLARLYVDKIVSQYGVPVSIVSDRDPRFTSKFWPSLQKAMETGLKFSTSFHPQTDDPSHVLQEQPIELKEDLSPVEGPVQILDRKEQVLRNKTIPLIKVLWRHHGVEKATWEPEDQMKRRYLISFS</sequence>
<dbReference type="GO" id="GO:0003676">
    <property type="term" value="F:nucleic acid binding"/>
    <property type="evidence" value="ECO:0007669"/>
    <property type="project" value="InterPro"/>
</dbReference>
<dbReference type="InterPro" id="IPR041588">
    <property type="entry name" value="Integrase_H2C2"/>
</dbReference>
<dbReference type="InterPro" id="IPR021109">
    <property type="entry name" value="Peptidase_aspartic_dom_sf"/>
</dbReference>
<dbReference type="InterPro" id="IPR050951">
    <property type="entry name" value="Retrovirus_Pol_polyprotein"/>
</dbReference>
<dbReference type="SUPFAM" id="SSF53098">
    <property type="entry name" value="Ribonuclease H-like"/>
    <property type="match status" value="1"/>
</dbReference>
<keyword evidence="1" id="KW-0808">Transferase</keyword>
<dbReference type="GO" id="GO:0016779">
    <property type="term" value="F:nucleotidyltransferase activity"/>
    <property type="evidence" value="ECO:0007669"/>
    <property type="project" value="UniProtKB-KW"/>
</dbReference>
<gene>
    <name evidence="8" type="ORF">E5676_scaffold165G00500</name>
</gene>
<evidence type="ECO:0000313" key="8">
    <source>
        <dbReference type="EMBL" id="TYK28679.1"/>
    </source>
</evidence>
<dbReference type="Gene3D" id="3.30.70.270">
    <property type="match status" value="2"/>
</dbReference>
<dbReference type="InterPro" id="IPR001584">
    <property type="entry name" value="Integrase_cat-core"/>
</dbReference>
<feature type="compositionally biased region" description="Polar residues" evidence="6">
    <location>
        <begin position="147"/>
        <end position="187"/>
    </location>
</feature>
<keyword evidence="2" id="KW-0548">Nucleotidyltransferase</keyword>
<evidence type="ECO:0000259" key="7">
    <source>
        <dbReference type="PROSITE" id="PS50994"/>
    </source>
</evidence>
<evidence type="ECO:0000313" key="9">
    <source>
        <dbReference type="Proteomes" id="UP000321947"/>
    </source>
</evidence>
<dbReference type="AlphaFoldDB" id="A0A5D3DZ50"/>
<keyword evidence="3" id="KW-0540">Nuclease</keyword>
<dbReference type="EMBL" id="SSTD01002069">
    <property type="protein sequence ID" value="TYK28679.1"/>
    <property type="molecule type" value="Genomic_DNA"/>
</dbReference>
<dbReference type="GO" id="GO:0004519">
    <property type="term" value="F:endonuclease activity"/>
    <property type="evidence" value="ECO:0007669"/>
    <property type="project" value="UniProtKB-KW"/>
</dbReference>
<dbReference type="Pfam" id="PF08284">
    <property type="entry name" value="RVP_2"/>
    <property type="match status" value="2"/>
</dbReference>
<dbReference type="InterPro" id="IPR012337">
    <property type="entry name" value="RNaseH-like_sf"/>
</dbReference>
<dbReference type="Proteomes" id="UP000321947">
    <property type="component" value="Unassembled WGS sequence"/>
</dbReference>
<dbReference type="PROSITE" id="PS50994">
    <property type="entry name" value="INTEGRASE"/>
    <property type="match status" value="1"/>
</dbReference>
<dbReference type="InterPro" id="IPR000477">
    <property type="entry name" value="RT_dom"/>
</dbReference>